<sequence>MNILAIDTSNDAMGIAIYQQDKVIAEYVSINKNKHSTRLMPAIAQVMEDANVTPRDLTKIVVAKGPGSYTGVRIGLSVAKTMAWSLQIPVVAVSSLEILALQAKAMQQLICPFFDARRGLVFTGLYQFNSGEFTTVREDQNILFENWLEQVKSLNQAIIFISPDLSIYQDLIQEKLGELAIFLPEGFHNARPSLLAIAGKDRTGEELHSLQPSYLRLVEAEAKWLEEQKEKQHE</sequence>
<dbReference type="RefSeq" id="WP_268780958.1">
    <property type="nucleotide sequence ID" value="NZ_JAPRAT010000029.1"/>
</dbReference>
<comment type="caution">
    <text evidence="2">The sequence shown here is derived from an EMBL/GenBank/DDBJ whole genome shotgun (WGS) entry which is preliminary data.</text>
</comment>
<dbReference type="GO" id="GO:0002949">
    <property type="term" value="P:tRNA threonylcarbamoyladenosine modification"/>
    <property type="evidence" value="ECO:0007669"/>
    <property type="project" value="InterPro"/>
</dbReference>
<organism evidence="2 3">
    <name type="scientific">Natronobacillus azotifigens</name>
    <dbReference type="NCBI Taxonomy" id="472978"/>
    <lineage>
        <taxon>Bacteria</taxon>
        <taxon>Bacillati</taxon>
        <taxon>Bacillota</taxon>
        <taxon>Bacilli</taxon>
        <taxon>Bacillales</taxon>
        <taxon>Bacillaceae</taxon>
        <taxon>Natronobacillus</taxon>
    </lineage>
</organism>
<keyword evidence="2" id="KW-0808">Transferase</keyword>
<gene>
    <name evidence="2" type="primary">tsaB</name>
    <name evidence="2" type="ORF">OWO01_13335</name>
</gene>
<name>A0A9J6RF53_9BACI</name>
<dbReference type="Pfam" id="PF00814">
    <property type="entry name" value="TsaD"/>
    <property type="match status" value="1"/>
</dbReference>
<evidence type="ECO:0000313" key="2">
    <source>
        <dbReference type="EMBL" id="MCZ0704191.1"/>
    </source>
</evidence>
<proteinExistence type="predicted"/>
<dbReference type="EMBL" id="JAPRAT010000029">
    <property type="protein sequence ID" value="MCZ0704191.1"/>
    <property type="molecule type" value="Genomic_DNA"/>
</dbReference>
<dbReference type="GO" id="GO:0005829">
    <property type="term" value="C:cytosol"/>
    <property type="evidence" value="ECO:0007669"/>
    <property type="project" value="TreeGrafter"/>
</dbReference>
<keyword evidence="3" id="KW-1185">Reference proteome</keyword>
<dbReference type="PANTHER" id="PTHR11735">
    <property type="entry name" value="TRNA N6-ADENOSINE THREONYLCARBAMOYLTRANSFERASE"/>
    <property type="match status" value="1"/>
</dbReference>
<dbReference type="InterPro" id="IPR043129">
    <property type="entry name" value="ATPase_NBD"/>
</dbReference>
<dbReference type="AlphaFoldDB" id="A0A9J6RF53"/>
<accession>A0A9J6RF53</accession>
<protein>
    <submittedName>
        <fullName evidence="2">tRNA (Adenosine(37)-N6)-threonylcarbamoyltransferase complex dimerization subunit type 1 TsaB</fullName>
        <ecNumber evidence="2">2.3.1.234</ecNumber>
    </submittedName>
</protein>
<dbReference type="InterPro" id="IPR022496">
    <property type="entry name" value="T6A_TsaB"/>
</dbReference>
<evidence type="ECO:0000313" key="3">
    <source>
        <dbReference type="Proteomes" id="UP001084197"/>
    </source>
</evidence>
<dbReference type="PANTHER" id="PTHR11735:SF11">
    <property type="entry name" value="TRNA THREONYLCARBAMOYLADENOSINE BIOSYNTHESIS PROTEIN TSAB"/>
    <property type="match status" value="1"/>
</dbReference>
<feature type="domain" description="Gcp-like" evidence="1">
    <location>
        <begin position="32"/>
        <end position="224"/>
    </location>
</feature>
<dbReference type="SUPFAM" id="SSF53067">
    <property type="entry name" value="Actin-like ATPase domain"/>
    <property type="match status" value="2"/>
</dbReference>
<dbReference type="Proteomes" id="UP001084197">
    <property type="component" value="Unassembled WGS sequence"/>
</dbReference>
<dbReference type="InterPro" id="IPR000905">
    <property type="entry name" value="Gcp-like_dom"/>
</dbReference>
<dbReference type="NCBIfam" id="TIGR03725">
    <property type="entry name" value="T6A_YeaZ"/>
    <property type="match status" value="1"/>
</dbReference>
<dbReference type="Gene3D" id="3.30.420.40">
    <property type="match status" value="2"/>
</dbReference>
<evidence type="ECO:0000259" key="1">
    <source>
        <dbReference type="Pfam" id="PF00814"/>
    </source>
</evidence>
<dbReference type="EC" id="2.3.1.234" evidence="2"/>
<reference evidence="2" key="1">
    <citation type="submission" date="2022-11" db="EMBL/GenBank/DDBJ databases">
        <title>WGS of Natronobacillus azotifigens 24KS-1, an anaerobic diazotrophic haloalkaliphile from soda-rich habitats.</title>
        <authorList>
            <person name="Sorokin D.Y."/>
            <person name="Merkel A.Y."/>
        </authorList>
    </citation>
    <scope>NUCLEOTIDE SEQUENCE</scope>
    <source>
        <strain evidence="2">24KS-1</strain>
    </source>
</reference>
<keyword evidence="2" id="KW-0012">Acyltransferase</keyword>
<dbReference type="GO" id="GO:0061711">
    <property type="term" value="F:tRNA N(6)-L-threonylcarbamoyladenine synthase activity"/>
    <property type="evidence" value="ECO:0007669"/>
    <property type="project" value="UniProtKB-EC"/>
</dbReference>
<dbReference type="CDD" id="cd24032">
    <property type="entry name" value="ASKHA_NBD_TsaB"/>
    <property type="match status" value="1"/>
</dbReference>